<proteinExistence type="predicted"/>
<feature type="compositionally biased region" description="Acidic residues" evidence="1">
    <location>
        <begin position="52"/>
        <end position="61"/>
    </location>
</feature>
<protein>
    <submittedName>
        <fullName evidence="2">Uncharacterized protein</fullName>
    </submittedName>
</protein>
<feature type="compositionally biased region" description="Polar residues" evidence="1">
    <location>
        <begin position="848"/>
        <end position="858"/>
    </location>
</feature>
<gene>
    <name evidence="2" type="ORF">KCU76_g5818</name>
</gene>
<comment type="caution">
    <text evidence="2">The sequence shown here is derived from an EMBL/GenBank/DDBJ whole genome shotgun (WGS) entry which is preliminary data.</text>
</comment>
<feature type="non-terminal residue" evidence="2">
    <location>
        <position position="1060"/>
    </location>
</feature>
<reference evidence="2" key="1">
    <citation type="journal article" date="2021" name="J Fungi (Basel)">
        <title>Virulence traits and population genomics of the black yeast Aureobasidium melanogenum.</title>
        <authorList>
            <person name="Cernosa A."/>
            <person name="Sun X."/>
            <person name="Gostincar C."/>
            <person name="Fang C."/>
            <person name="Gunde-Cimerman N."/>
            <person name="Song Z."/>
        </authorList>
    </citation>
    <scope>NUCLEOTIDE SEQUENCE</scope>
    <source>
        <strain evidence="2">EXF-9911</strain>
    </source>
</reference>
<sequence>MGDTSSSPRREHRAIGSGSLRSFTDELPQEHRTDTDNFDQYHDSGDDRTSYDDDINSECDEPNERKSDEDPVGSDPSATSLSPEVVSLLKKLNYAQSPRFYELSPEHRFTHLSALLANWTAADPILHRKRQLQKMPLGTLMSLCLNDHFATLNKPATDGMTMYFALRAWTPQEVRAWEGWSPLSRLVVSGVFHPFQWSRGDTLVVPIQVIQQSLRHGKNRNSRLIQRFCFDIPGTDLLKARKVDRKMLLLLVLPDARLIAVGLNEVLRLPVVRDPTDESGEMAGPMEHQGPVIARRVIRGMEDGMIRVALLLQPSSQPCSDWVESHMLPADSMETTLYERCRNGILDEDTQGLARQWSELYDEAMVMEDQSKAQLERSVEQTETDDAGATTKKISRWTTKQDDICHELLSDGTRLGLDDETAIAEASRRLLDHGYKRSPEVIGNWFYKSGNEWKSVNRLRGTPQRREWTTEEENAMGSILTKLDSSLPMAERAFRVAKELTSTYGFERTPAQVISRWCENPLLRQSFTPASLGTPSRLPVSQRLSSARTFATTRIHNDPGVREREGYNSEGTSLFTPQSSATTPSLAITDRSPPLSRLPLSRRLFTSQSPNDSTSSSHVPLQSNIAVETASEELPRLENNATPSLAAGLCGVSGPAVSSDTLDDLEVSFALDGQPLTMSYWSREEEEVCIKLMSEVETDLSISDALEEVSVRMREQYGYDRSPRAVLQRWYLIRPDDYKSVQIFRFHDWKPEEDEALRTLLVTFENLPLFERYLEISKSMKAIYGFDRSAKGVSHRAGKLLRNADTNHHGDDAYADDEQQGRAKASCNDAAAEDVSNDDSVVNDKVQSRSSTLASPNTAPLLDLETTDSHIDTFGKHRASTYSSNNADGGYENETANAEPKEVQRGGMEIEEVKRNKSHDKKTSTSTWTDAEYNLCQSIRAQVKQSPAFSTKGLDTICDEVARRVQEHGYTRTGRAIRNHLHKVEKAARQASGLPDTEPRPRWTPEKRAALTSLMEEHSTVTDLMQRFQTVAERMRSDFGYPCTATQVKSQWYGIRRKNK</sequence>
<accession>A0A9P8EMD6</accession>
<feature type="compositionally biased region" description="Basic and acidic residues" evidence="1">
    <location>
        <begin position="28"/>
        <end position="51"/>
    </location>
</feature>
<organism evidence="2 3">
    <name type="scientific">Aureobasidium melanogenum</name>
    <name type="common">Aureobasidium pullulans var. melanogenum</name>
    <dbReference type="NCBI Taxonomy" id="46634"/>
    <lineage>
        <taxon>Eukaryota</taxon>
        <taxon>Fungi</taxon>
        <taxon>Dikarya</taxon>
        <taxon>Ascomycota</taxon>
        <taxon>Pezizomycotina</taxon>
        <taxon>Dothideomycetes</taxon>
        <taxon>Dothideomycetidae</taxon>
        <taxon>Dothideales</taxon>
        <taxon>Saccotheciaceae</taxon>
        <taxon>Aureobasidium</taxon>
    </lineage>
</organism>
<feature type="region of interest" description="Disordered" evidence="1">
    <location>
        <begin position="878"/>
        <end position="927"/>
    </location>
</feature>
<feature type="region of interest" description="Disordered" evidence="1">
    <location>
        <begin position="551"/>
        <end position="597"/>
    </location>
</feature>
<evidence type="ECO:0000256" key="1">
    <source>
        <dbReference type="SAM" id="MobiDB-lite"/>
    </source>
</evidence>
<evidence type="ECO:0000313" key="2">
    <source>
        <dbReference type="EMBL" id="KAG9693652.1"/>
    </source>
</evidence>
<dbReference type="AlphaFoldDB" id="A0A9P8EMD6"/>
<evidence type="ECO:0000313" key="3">
    <source>
        <dbReference type="Proteomes" id="UP000779574"/>
    </source>
</evidence>
<feature type="region of interest" description="Disordered" evidence="1">
    <location>
        <begin position="1"/>
        <end position="81"/>
    </location>
</feature>
<name>A0A9P8EMD6_AURME</name>
<feature type="compositionally biased region" description="Polar residues" evidence="1">
    <location>
        <begin position="569"/>
        <end position="586"/>
    </location>
</feature>
<feature type="region of interest" description="Disordered" evidence="1">
    <location>
        <begin position="803"/>
        <end position="864"/>
    </location>
</feature>
<dbReference type="EMBL" id="JAHFXF010000187">
    <property type="protein sequence ID" value="KAG9693652.1"/>
    <property type="molecule type" value="Genomic_DNA"/>
</dbReference>
<reference evidence="2" key="2">
    <citation type="submission" date="2021-08" db="EMBL/GenBank/DDBJ databases">
        <authorList>
            <person name="Gostincar C."/>
            <person name="Sun X."/>
            <person name="Song Z."/>
            <person name="Gunde-Cimerman N."/>
        </authorList>
    </citation>
    <scope>NUCLEOTIDE SEQUENCE</scope>
    <source>
        <strain evidence="2">EXF-9911</strain>
    </source>
</reference>
<dbReference type="Proteomes" id="UP000779574">
    <property type="component" value="Unassembled WGS sequence"/>
</dbReference>
<feature type="compositionally biased region" description="Basic and acidic residues" evidence="1">
    <location>
        <begin position="555"/>
        <end position="567"/>
    </location>
</feature>